<feature type="region of interest" description="Disordered" evidence="1">
    <location>
        <begin position="148"/>
        <end position="178"/>
    </location>
</feature>
<dbReference type="SUPFAM" id="SSF50729">
    <property type="entry name" value="PH domain-like"/>
    <property type="match status" value="1"/>
</dbReference>
<dbReference type="PANTHER" id="PTHR31606">
    <property type="entry name" value="WW DOMAIN BINDING PROTEIN 2, ISOFORM E"/>
    <property type="match status" value="1"/>
</dbReference>
<dbReference type="InterPro" id="IPR044852">
    <property type="entry name" value="WBP2-like"/>
</dbReference>
<dbReference type="AlphaFoldDB" id="A0A5M3MA95"/>
<evidence type="ECO:0000313" key="3">
    <source>
        <dbReference type="Proteomes" id="UP000053558"/>
    </source>
</evidence>
<evidence type="ECO:0000256" key="1">
    <source>
        <dbReference type="SAM" id="MobiDB-lite"/>
    </source>
</evidence>
<accession>A0A5M3MA95</accession>
<keyword evidence="3" id="KW-1185">Reference proteome</keyword>
<gene>
    <name evidence="2" type="ORF">CONPUDRAFT_168759</name>
</gene>
<organism evidence="2 3">
    <name type="scientific">Coniophora puteana (strain RWD-64-598)</name>
    <name type="common">Brown rot fungus</name>
    <dbReference type="NCBI Taxonomy" id="741705"/>
    <lineage>
        <taxon>Eukaryota</taxon>
        <taxon>Fungi</taxon>
        <taxon>Dikarya</taxon>
        <taxon>Basidiomycota</taxon>
        <taxon>Agaricomycotina</taxon>
        <taxon>Agaricomycetes</taxon>
        <taxon>Agaricomycetidae</taxon>
        <taxon>Boletales</taxon>
        <taxon>Coniophorineae</taxon>
        <taxon>Coniophoraceae</taxon>
        <taxon>Coniophora</taxon>
    </lineage>
</organism>
<dbReference type="OMA" id="QFNEGGI"/>
<protein>
    <submittedName>
        <fullName evidence="2">Uncharacterized protein</fullName>
    </submittedName>
</protein>
<dbReference type="GeneID" id="19206065"/>
<sequence length="178" mass="19193">MALNWTMLDASRSPVPLPHEHTVTSITSGVQLTLQLPASRSNDTPIPAKTLKETGKVWLTDMRLIFASMPDAKSPAVESLSIPLPSILSSKFEQPTFGANYLELEIKPSEGGGLTSGTTARIAFQDSGLFEFVAVLGKTRERAIYMKRQEAESAEDEGLPTYSSTGEGTSDMPPGYEA</sequence>
<comment type="caution">
    <text evidence="2">The sequence shown here is derived from an EMBL/GenBank/DDBJ whole genome shotgun (WGS) entry which is preliminary data.</text>
</comment>
<proteinExistence type="predicted"/>
<dbReference type="GO" id="GO:0003713">
    <property type="term" value="F:transcription coactivator activity"/>
    <property type="evidence" value="ECO:0007669"/>
    <property type="project" value="InterPro"/>
</dbReference>
<reference evidence="3" key="1">
    <citation type="journal article" date="2012" name="Science">
        <title>The Paleozoic origin of enzymatic lignin decomposition reconstructed from 31 fungal genomes.</title>
        <authorList>
            <person name="Floudas D."/>
            <person name="Binder M."/>
            <person name="Riley R."/>
            <person name="Barry K."/>
            <person name="Blanchette R.A."/>
            <person name="Henrissat B."/>
            <person name="Martinez A.T."/>
            <person name="Otillar R."/>
            <person name="Spatafora J.W."/>
            <person name="Yadav J.S."/>
            <person name="Aerts A."/>
            <person name="Benoit I."/>
            <person name="Boyd A."/>
            <person name="Carlson A."/>
            <person name="Copeland A."/>
            <person name="Coutinho P.M."/>
            <person name="de Vries R.P."/>
            <person name="Ferreira P."/>
            <person name="Findley K."/>
            <person name="Foster B."/>
            <person name="Gaskell J."/>
            <person name="Glotzer D."/>
            <person name="Gorecki P."/>
            <person name="Heitman J."/>
            <person name="Hesse C."/>
            <person name="Hori C."/>
            <person name="Igarashi K."/>
            <person name="Jurgens J.A."/>
            <person name="Kallen N."/>
            <person name="Kersten P."/>
            <person name="Kohler A."/>
            <person name="Kuees U."/>
            <person name="Kumar T.K.A."/>
            <person name="Kuo A."/>
            <person name="LaButti K."/>
            <person name="Larrondo L.F."/>
            <person name="Lindquist E."/>
            <person name="Ling A."/>
            <person name="Lombard V."/>
            <person name="Lucas S."/>
            <person name="Lundell T."/>
            <person name="Martin R."/>
            <person name="McLaughlin D.J."/>
            <person name="Morgenstern I."/>
            <person name="Morin E."/>
            <person name="Murat C."/>
            <person name="Nagy L.G."/>
            <person name="Nolan M."/>
            <person name="Ohm R.A."/>
            <person name="Patyshakuliyeva A."/>
            <person name="Rokas A."/>
            <person name="Ruiz-Duenas F.J."/>
            <person name="Sabat G."/>
            <person name="Salamov A."/>
            <person name="Samejima M."/>
            <person name="Schmutz J."/>
            <person name="Slot J.C."/>
            <person name="St John F."/>
            <person name="Stenlid J."/>
            <person name="Sun H."/>
            <person name="Sun S."/>
            <person name="Syed K."/>
            <person name="Tsang A."/>
            <person name="Wiebenga A."/>
            <person name="Young D."/>
            <person name="Pisabarro A."/>
            <person name="Eastwood D.C."/>
            <person name="Martin F."/>
            <person name="Cullen D."/>
            <person name="Grigoriev I.V."/>
            <person name="Hibbett D.S."/>
        </authorList>
    </citation>
    <scope>NUCLEOTIDE SEQUENCE [LARGE SCALE GENOMIC DNA]</scope>
    <source>
        <strain evidence="3">RWD-64-598 SS2</strain>
    </source>
</reference>
<dbReference type="KEGG" id="cput:CONPUDRAFT_168759"/>
<dbReference type="CDD" id="cd13214">
    <property type="entry name" value="PH-GRAM_WBP2"/>
    <property type="match status" value="1"/>
</dbReference>
<dbReference type="OrthoDB" id="1259151at2759"/>
<evidence type="ECO:0000313" key="2">
    <source>
        <dbReference type="EMBL" id="EIW76178.1"/>
    </source>
</evidence>
<dbReference type="RefSeq" id="XP_007773441.1">
    <property type="nucleotide sequence ID" value="XM_007775251.1"/>
</dbReference>
<dbReference type="GO" id="GO:0005634">
    <property type="term" value="C:nucleus"/>
    <property type="evidence" value="ECO:0007669"/>
    <property type="project" value="TreeGrafter"/>
</dbReference>
<dbReference type="PANTHER" id="PTHR31606:SF1">
    <property type="entry name" value="WW DOMAIN BINDING PROTEIN 2, ISOFORM E"/>
    <property type="match status" value="1"/>
</dbReference>
<dbReference type="Proteomes" id="UP000053558">
    <property type="component" value="Unassembled WGS sequence"/>
</dbReference>
<name>A0A5M3MA95_CONPW</name>
<dbReference type="GO" id="GO:0031490">
    <property type="term" value="F:chromatin DNA binding"/>
    <property type="evidence" value="ECO:0007669"/>
    <property type="project" value="TreeGrafter"/>
</dbReference>
<dbReference type="EMBL" id="JH711586">
    <property type="protein sequence ID" value="EIW76178.1"/>
    <property type="molecule type" value="Genomic_DNA"/>
</dbReference>